<evidence type="ECO:0000313" key="7">
    <source>
        <dbReference type="EMBL" id="GJM59825.1"/>
    </source>
</evidence>
<comment type="caution">
    <text evidence="7">The sequence shown here is derived from an EMBL/GenBank/DDBJ whole genome shotgun (WGS) entry which is preliminary data.</text>
</comment>
<dbReference type="PANTHER" id="PTHR30250:SF30">
    <property type="entry name" value="LIPID III FLIPPASE"/>
    <property type="match status" value="1"/>
</dbReference>
<evidence type="ECO:0000256" key="3">
    <source>
        <dbReference type="ARBA" id="ARBA00022692"/>
    </source>
</evidence>
<feature type="transmembrane region" description="Helical" evidence="6">
    <location>
        <begin position="349"/>
        <end position="368"/>
    </location>
</feature>
<sequence>MIRIITQLGIIKLFAVYFGPSGIALLAHFQNLIELITQIPNEGINRALVKFWSNPTLDAGPRRRVFYAVISYNLIILVFSFVLFYGLKNIFLKEFLILGNSGLPFEGLFFTAAILILIHLFLMSVILSHGNAKTYTLFSLLGMILSFIAVAIFINEDDQQLALLSVAFGQALGLILSMSYSAYHGLIRKIRPVETSKGSMEAVWDFIAMSIGAFVFGKMVEYGVREWAMNTYGLEQTGQWQSVVKISENYLLLFTGTVGVAFFPKVNQLIFFPKELRTYIRGVFALVIPVTLVGSLFIFFGKDILLMVLFSHQFLEATDFFLFQQIGDFFFILSYLLAFLVTAQSRAKVYLSIQFGATLLYLALVAFFSSRDGIVGIVEAHALRSIIYFGVLLLLNRRILL</sequence>
<dbReference type="EMBL" id="BQKE01000001">
    <property type="protein sequence ID" value="GJM59825.1"/>
    <property type="molecule type" value="Genomic_DNA"/>
</dbReference>
<comment type="subcellular location">
    <subcellularLocation>
        <location evidence="1">Cell membrane</location>
        <topology evidence="1">Multi-pass membrane protein</topology>
    </subcellularLocation>
</comment>
<evidence type="ECO:0000256" key="5">
    <source>
        <dbReference type="ARBA" id="ARBA00023136"/>
    </source>
</evidence>
<organism evidence="7 8">
    <name type="scientific">Persicobacter diffluens</name>
    <dbReference type="NCBI Taxonomy" id="981"/>
    <lineage>
        <taxon>Bacteria</taxon>
        <taxon>Pseudomonadati</taxon>
        <taxon>Bacteroidota</taxon>
        <taxon>Cytophagia</taxon>
        <taxon>Cytophagales</taxon>
        <taxon>Persicobacteraceae</taxon>
        <taxon>Persicobacter</taxon>
    </lineage>
</organism>
<dbReference type="RefSeq" id="WP_338235768.1">
    <property type="nucleotide sequence ID" value="NZ_BQKE01000001.1"/>
</dbReference>
<name>A0AAN4VWX5_9BACT</name>
<evidence type="ECO:0000313" key="8">
    <source>
        <dbReference type="Proteomes" id="UP001310022"/>
    </source>
</evidence>
<protein>
    <submittedName>
        <fullName evidence="7">LPS biosynthesis protein</fullName>
    </submittedName>
</protein>
<keyword evidence="4 6" id="KW-1133">Transmembrane helix</keyword>
<dbReference type="AlphaFoldDB" id="A0AAN4VWX5"/>
<feature type="transmembrane region" description="Helical" evidence="6">
    <location>
        <begin position="250"/>
        <end position="267"/>
    </location>
</feature>
<reference evidence="7 8" key="1">
    <citation type="submission" date="2021-12" db="EMBL/GenBank/DDBJ databases">
        <title>Genome sequencing of bacteria with rrn-lacking chromosome and rrn-plasmid.</title>
        <authorList>
            <person name="Anda M."/>
            <person name="Iwasaki W."/>
        </authorList>
    </citation>
    <scope>NUCLEOTIDE SEQUENCE [LARGE SCALE GENOMIC DNA]</scope>
    <source>
        <strain evidence="7 8">NBRC 15940</strain>
    </source>
</reference>
<feature type="transmembrane region" description="Helical" evidence="6">
    <location>
        <begin position="160"/>
        <end position="181"/>
    </location>
</feature>
<gene>
    <name evidence="7" type="primary">wzxE</name>
    <name evidence="7" type="ORF">PEDI_03770</name>
</gene>
<proteinExistence type="predicted"/>
<dbReference type="Proteomes" id="UP001310022">
    <property type="component" value="Unassembled WGS sequence"/>
</dbReference>
<feature type="transmembrane region" description="Helical" evidence="6">
    <location>
        <begin position="107"/>
        <end position="127"/>
    </location>
</feature>
<evidence type="ECO:0000256" key="1">
    <source>
        <dbReference type="ARBA" id="ARBA00004651"/>
    </source>
</evidence>
<dbReference type="GO" id="GO:0005886">
    <property type="term" value="C:plasma membrane"/>
    <property type="evidence" value="ECO:0007669"/>
    <property type="project" value="UniProtKB-SubCell"/>
</dbReference>
<feature type="transmembrane region" description="Helical" evidence="6">
    <location>
        <begin position="374"/>
        <end position="395"/>
    </location>
</feature>
<feature type="transmembrane region" description="Helical" evidence="6">
    <location>
        <begin position="134"/>
        <end position="154"/>
    </location>
</feature>
<feature type="transmembrane region" description="Helical" evidence="6">
    <location>
        <begin position="202"/>
        <end position="220"/>
    </location>
</feature>
<evidence type="ECO:0000256" key="4">
    <source>
        <dbReference type="ARBA" id="ARBA00022989"/>
    </source>
</evidence>
<feature type="transmembrane region" description="Helical" evidence="6">
    <location>
        <begin position="279"/>
        <end position="300"/>
    </location>
</feature>
<dbReference type="InterPro" id="IPR050833">
    <property type="entry name" value="Poly_Biosynth_Transport"/>
</dbReference>
<evidence type="ECO:0000256" key="6">
    <source>
        <dbReference type="SAM" id="Phobius"/>
    </source>
</evidence>
<feature type="transmembrane region" description="Helical" evidence="6">
    <location>
        <begin position="320"/>
        <end position="342"/>
    </location>
</feature>
<feature type="transmembrane region" description="Helical" evidence="6">
    <location>
        <begin position="65"/>
        <end position="87"/>
    </location>
</feature>
<dbReference type="PANTHER" id="PTHR30250">
    <property type="entry name" value="PST FAMILY PREDICTED COLANIC ACID TRANSPORTER"/>
    <property type="match status" value="1"/>
</dbReference>
<keyword evidence="3 6" id="KW-0812">Transmembrane</keyword>
<accession>A0AAN4VWX5</accession>
<evidence type="ECO:0000256" key="2">
    <source>
        <dbReference type="ARBA" id="ARBA00022475"/>
    </source>
</evidence>
<keyword evidence="8" id="KW-1185">Reference proteome</keyword>
<keyword evidence="2" id="KW-1003">Cell membrane</keyword>
<keyword evidence="5 6" id="KW-0472">Membrane</keyword>